<dbReference type="PANTHER" id="PTHR10605">
    <property type="entry name" value="HEPARAN SULFATE SULFOTRANSFERASE"/>
    <property type="match status" value="1"/>
</dbReference>
<proteinExistence type="predicted"/>
<evidence type="ECO:0000256" key="2">
    <source>
        <dbReference type="ARBA" id="ARBA00023180"/>
    </source>
</evidence>
<accession>L8JX31</accession>
<dbReference type="Pfam" id="PF00685">
    <property type="entry name" value="Sulfotransfer_1"/>
    <property type="match status" value="1"/>
</dbReference>
<dbReference type="InterPro" id="IPR037359">
    <property type="entry name" value="NST/OST"/>
</dbReference>
<dbReference type="STRING" id="1237149.C900_04192"/>
<keyword evidence="2" id="KW-0325">Glycoprotein</keyword>
<dbReference type="InterPro" id="IPR000863">
    <property type="entry name" value="Sulfotransferase_dom"/>
</dbReference>
<keyword evidence="5" id="KW-1185">Reference proteome</keyword>
<dbReference type="Proteomes" id="UP000011135">
    <property type="component" value="Unassembled WGS sequence"/>
</dbReference>
<evidence type="ECO:0000259" key="3">
    <source>
        <dbReference type="Pfam" id="PF00685"/>
    </source>
</evidence>
<evidence type="ECO:0000256" key="1">
    <source>
        <dbReference type="ARBA" id="ARBA00022679"/>
    </source>
</evidence>
<dbReference type="eggNOG" id="COG4424">
    <property type="taxonomic scope" value="Bacteria"/>
</dbReference>
<gene>
    <name evidence="4" type="ORF">C900_04192</name>
</gene>
<dbReference type="GO" id="GO:0008146">
    <property type="term" value="F:sulfotransferase activity"/>
    <property type="evidence" value="ECO:0007669"/>
    <property type="project" value="InterPro"/>
</dbReference>
<organism evidence="4 5">
    <name type="scientific">Fulvivirga imtechensis AK7</name>
    <dbReference type="NCBI Taxonomy" id="1237149"/>
    <lineage>
        <taxon>Bacteria</taxon>
        <taxon>Pseudomonadati</taxon>
        <taxon>Bacteroidota</taxon>
        <taxon>Cytophagia</taxon>
        <taxon>Cytophagales</taxon>
        <taxon>Fulvivirgaceae</taxon>
        <taxon>Fulvivirga</taxon>
    </lineage>
</organism>
<reference evidence="4 5" key="1">
    <citation type="submission" date="2012-12" db="EMBL/GenBank/DDBJ databases">
        <title>Genome assembly of Fulvivirga imtechensis AK7.</title>
        <authorList>
            <person name="Nupur N."/>
            <person name="Khatri I."/>
            <person name="Kumar R."/>
            <person name="Subramanian S."/>
            <person name="Pinnaka A."/>
        </authorList>
    </citation>
    <scope>NUCLEOTIDE SEQUENCE [LARGE SCALE GENOMIC DNA]</scope>
    <source>
        <strain evidence="4 5">AK7</strain>
    </source>
</reference>
<sequence length="311" mass="36396">MLEKNNKMTDTPVLPNFLIIGATKCGTTSLSEYLKQHPDIFISEAKEPRFLTSQVVKFPLRGIKSHEVEAWYIKNYDDYVDLFKNATQKAIGEASADTIYYYNDVIPVIKKYLGSPKIVIVLRDPVKRTFSAYQHLVRDEREPLPFEKALNEEKNRIADGWDPLYHYTECSLFHDSVKAYLDNFDDVLVLLNEDLYKNPDKVFKQIFDFLEVDSTVQIDTEVQYNMSGVPKVKILNRLLSRENSLKTFFRPLIRAVLPENARRKIVYNLSKRNLQKQSIDDQSKQRLVQYFKEDVDKLSTLLNKDLSHWLK</sequence>
<name>L8JX31_9BACT</name>
<keyword evidence="1" id="KW-0808">Transferase</keyword>
<dbReference type="Gene3D" id="3.40.50.300">
    <property type="entry name" value="P-loop containing nucleotide triphosphate hydrolases"/>
    <property type="match status" value="1"/>
</dbReference>
<feature type="domain" description="Sulfotransferase" evidence="3">
    <location>
        <begin position="15"/>
        <end position="220"/>
    </location>
</feature>
<dbReference type="InterPro" id="IPR027417">
    <property type="entry name" value="P-loop_NTPase"/>
</dbReference>
<dbReference type="SUPFAM" id="SSF52540">
    <property type="entry name" value="P-loop containing nucleoside triphosphate hydrolases"/>
    <property type="match status" value="1"/>
</dbReference>
<dbReference type="AlphaFoldDB" id="L8JX31"/>
<evidence type="ECO:0000313" key="4">
    <source>
        <dbReference type="EMBL" id="ELR73340.1"/>
    </source>
</evidence>
<evidence type="ECO:0000313" key="5">
    <source>
        <dbReference type="Proteomes" id="UP000011135"/>
    </source>
</evidence>
<comment type="caution">
    <text evidence="4">The sequence shown here is derived from an EMBL/GenBank/DDBJ whole genome shotgun (WGS) entry which is preliminary data.</text>
</comment>
<protein>
    <recommendedName>
        <fullName evidence="3">Sulfotransferase domain-containing protein</fullName>
    </recommendedName>
</protein>
<dbReference type="EMBL" id="AMZN01000006">
    <property type="protein sequence ID" value="ELR73340.1"/>
    <property type="molecule type" value="Genomic_DNA"/>
</dbReference>
<dbReference type="PANTHER" id="PTHR10605:SF56">
    <property type="entry name" value="BIFUNCTIONAL HEPARAN SULFATE N-DEACETYLASE_N-SULFOTRANSFERASE"/>
    <property type="match status" value="1"/>
</dbReference>